<comment type="caution">
    <text evidence="2">The sequence shown here is derived from an EMBL/GenBank/DDBJ whole genome shotgun (WGS) entry which is preliminary data.</text>
</comment>
<gene>
    <name evidence="2" type="ORF">QQF64_028607</name>
</gene>
<dbReference type="Proteomes" id="UP001558613">
    <property type="component" value="Unassembled WGS sequence"/>
</dbReference>
<dbReference type="EMBL" id="JAYMGO010000006">
    <property type="protein sequence ID" value="KAL1272745.1"/>
    <property type="molecule type" value="Genomic_DNA"/>
</dbReference>
<protein>
    <submittedName>
        <fullName evidence="2">Uncharacterized protein</fullName>
    </submittedName>
</protein>
<keyword evidence="3" id="KW-1185">Reference proteome</keyword>
<evidence type="ECO:0000256" key="1">
    <source>
        <dbReference type="SAM" id="MobiDB-lite"/>
    </source>
</evidence>
<evidence type="ECO:0000313" key="3">
    <source>
        <dbReference type="Proteomes" id="UP001558613"/>
    </source>
</evidence>
<feature type="region of interest" description="Disordered" evidence="1">
    <location>
        <begin position="1"/>
        <end position="29"/>
    </location>
</feature>
<reference evidence="2 3" key="1">
    <citation type="submission" date="2023-09" db="EMBL/GenBank/DDBJ databases">
        <authorList>
            <person name="Wang M."/>
        </authorList>
    </citation>
    <scope>NUCLEOTIDE SEQUENCE [LARGE SCALE GENOMIC DNA]</scope>
    <source>
        <strain evidence="2">GT-2023</strain>
        <tissue evidence="2">Liver</tissue>
    </source>
</reference>
<sequence>MHMYRRVLPSYSTAGTRHAAPSPHSTVTNIRNVRNSSSSLSTCHPPSAQQVGHCFRKGYHSFKMDDTLDNMLEPLLEQCSLVWTCRAEPPTLNG</sequence>
<name>A0ABR3N742_9TELE</name>
<organism evidence="2 3">
    <name type="scientific">Cirrhinus molitorella</name>
    <name type="common">mud carp</name>
    <dbReference type="NCBI Taxonomy" id="172907"/>
    <lineage>
        <taxon>Eukaryota</taxon>
        <taxon>Metazoa</taxon>
        <taxon>Chordata</taxon>
        <taxon>Craniata</taxon>
        <taxon>Vertebrata</taxon>
        <taxon>Euteleostomi</taxon>
        <taxon>Actinopterygii</taxon>
        <taxon>Neopterygii</taxon>
        <taxon>Teleostei</taxon>
        <taxon>Ostariophysi</taxon>
        <taxon>Cypriniformes</taxon>
        <taxon>Cyprinidae</taxon>
        <taxon>Labeoninae</taxon>
        <taxon>Labeonini</taxon>
        <taxon>Cirrhinus</taxon>
    </lineage>
</organism>
<proteinExistence type="predicted"/>
<evidence type="ECO:0000313" key="2">
    <source>
        <dbReference type="EMBL" id="KAL1272745.1"/>
    </source>
</evidence>
<accession>A0ABR3N742</accession>